<dbReference type="InterPro" id="IPR050863">
    <property type="entry name" value="CenT-Element_Derived"/>
</dbReference>
<dbReference type="EMBL" id="JASPKY010000764">
    <property type="protein sequence ID" value="KAK9685634.1"/>
    <property type="molecule type" value="Genomic_DNA"/>
</dbReference>
<dbReference type="GO" id="GO:0003677">
    <property type="term" value="F:DNA binding"/>
    <property type="evidence" value="ECO:0007669"/>
    <property type="project" value="TreeGrafter"/>
</dbReference>
<evidence type="ECO:0000259" key="2">
    <source>
        <dbReference type="Pfam" id="PF03184"/>
    </source>
</evidence>
<keyword evidence="3" id="KW-0255">Endonuclease</keyword>
<name>A0AAW1I8L3_POPJA</name>
<accession>A0AAW1I8L3</accession>
<reference evidence="3 4" key="1">
    <citation type="journal article" date="2024" name="BMC Genomics">
        <title>De novo assembly and annotation of Popillia japonica's genome with initial clues to its potential as an invasive pest.</title>
        <authorList>
            <person name="Cucini C."/>
            <person name="Boschi S."/>
            <person name="Funari R."/>
            <person name="Cardaioli E."/>
            <person name="Iannotti N."/>
            <person name="Marturano G."/>
            <person name="Paoli F."/>
            <person name="Bruttini M."/>
            <person name="Carapelli A."/>
            <person name="Frati F."/>
            <person name="Nardi F."/>
        </authorList>
    </citation>
    <scope>NUCLEOTIDE SEQUENCE [LARGE SCALE GENOMIC DNA]</scope>
    <source>
        <strain evidence="3">DMR45628</strain>
    </source>
</reference>
<keyword evidence="4" id="KW-1185">Reference proteome</keyword>
<proteinExistence type="predicted"/>
<dbReference type="Proteomes" id="UP001458880">
    <property type="component" value="Unassembled WGS sequence"/>
</dbReference>
<dbReference type="GO" id="GO:0004519">
    <property type="term" value="F:endonuclease activity"/>
    <property type="evidence" value="ECO:0007669"/>
    <property type="project" value="UniProtKB-KW"/>
</dbReference>
<evidence type="ECO:0000313" key="4">
    <source>
        <dbReference type="Proteomes" id="UP001458880"/>
    </source>
</evidence>
<gene>
    <name evidence="3" type="ORF">QE152_g37894</name>
</gene>
<keyword evidence="3" id="KW-0378">Hydrolase</keyword>
<dbReference type="Pfam" id="PF03184">
    <property type="entry name" value="DDE_1"/>
    <property type="match status" value="1"/>
</dbReference>
<protein>
    <submittedName>
        <fullName evidence="3">DDE superfamily endonuclease</fullName>
    </submittedName>
</protein>
<dbReference type="AlphaFoldDB" id="A0AAW1I8L3"/>
<evidence type="ECO:0000313" key="3">
    <source>
        <dbReference type="EMBL" id="KAK9685634.1"/>
    </source>
</evidence>
<feature type="region of interest" description="Disordered" evidence="1">
    <location>
        <begin position="174"/>
        <end position="195"/>
    </location>
</feature>
<dbReference type="PANTHER" id="PTHR19303:SF16">
    <property type="entry name" value="JERKY PROTEIN HOMOLOG-LIKE"/>
    <property type="match status" value="1"/>
</dbReference>
<dbReference type="InterPro" id="IPR004875">
    <property type="entry name" value="DDE_SF_endonuclease_dom"/>
</dbReference>
<keyword evidence="3" id="KW-0540">Nuclease</keyword>
<comment type="caution">
    <text evidence="3">The sequence shown here is derived from an EMBL/GenBank/DDBJ whole genome shotgun (WGS) entry which is preliminary data.</text>
</comment>
<dbReference type="GO" id="GO:0005634">
    <property type="term" value="C:nucleus"/>
    <property type="evidence" value="ECO:0007669"/>
    <property type="project" value="TreeGrafter"/>
</dbReference>
<sequence length="253" mass="28878">MRTAKDATLDDAVFLWFTWCRFRKDNNKSGKVLLFLSNAPSHPSAEILNSLDDNFKIMFLPPNVTAILQPMDRGVIEKLKKRFKKQVLRRLPLSENDCESVVAFAKRLHLKDSCHMLADAWDSLTVTNLQNAWKKLWPVVEAGETKDAKEWLNNDTNLTGCTSLSDDDIVKSVNEDCPSDNDSDETNQDVNDTGPTHAEAFTALDTALTWYTWYERQAESCSTQLLLLKRVRDLAAAKRCSTIMQRKISDYFH</sequence>
<evidence type="ECO:0000256" key="1">
    <source>
        <dbReference type="SAM" id="MobiDB-lite"/>
    </source>
</evidence>
<feature type="compositionally biased region" description="Acidic residues" evidence="1">
    <location>
        <begin position="177"/>
        <end position="187"/>
    </location>
</feature>
<feature type="domain" description="DDE-1" evidence="2">
    <location>
        <begin position="6"/>
        <end position="133"/>
    </location>
</feature>
<organism evidence="3 4">
    <name type="scientific">Popillia japonica</name>
    <name type="common">Japanese beetle</name>
    <dbReference type="NCBI Taxonomy" id="7064"/>
    <lineage>
        <taxon>Eukaryota</taxon>
        <taxon>Metazoa</taxon>
        <taxon>Ecdysozoa</taxon>
        <taxon>Arthropoda</taxon>
        <taxon>Hexapoda</taxon>
        <taxon>Insecta</taxon>
        <taxon>Pterygota</taxon>
        <taxon>Neoptera</taxon>
        <taxon>Endopterygota</taxon>
        <taxon>Coleoptera</taxon>
        <taxon>Polyphaga</taxon>
        <taxon>Scarabaeiformia</taxon>
        <taxon>Scarabaeidae</taxon>
        <taxon>Rutelinae</taxon>
        <taxon>Popillia</taxon>
    </lineage>
</organism>
<dbReference type="PANTHER" id="PTHR19303">
    <property type="entry name" value="TRANSPOSON"/>
    <property type="match status" value="1"/>
</dbReference>